<organism evidence="1 2">
    <name type="scientific">Durusdinium trenchii</name>
    <dbReference type="NCBI Taxonomy" id="1381693"/>
    <lineage>
        <taxon>Eukaryota</taxon>
        <taxon>Sar</taxon>
        <taxon>Alveolata</taxon>
        <taxon>Dinophyceae</taxon>
        <taxon>Suessiales</taxon>
        <taxon>Symbiodiniaceae</taxon>
        <taxon>Durusdinium</taxon>
    </lineage>
</organism>
<dbReference type="Proteomes" id="UP001642484">
    <property type="component" value="Unassembled WGS sequence"/>
</dbReference>
<sequence length="164" mass="19245">MASLASKETAGAAMYNVALQEKEMHLLHEQLLRERSELQRTSQLCKAQAEELKRRERLNSSLWEQRVCLERDASELRARLARRAQAELQREVVWALGYVRISLRWLGHLFGVDRRLTAAGREQAEQLGEEVPLRVKKWEMIEMGMEMEWIGYGKWKDEWGKFCG</sequence>
<gene>
    <name evidence="1" type="ORF">CCMP2556_LOCUS43445</name>
</gene>
<proteinExistence type="predicted"/>
<reference evidence="1 2" key="1">
    <citation type="submission" date="2024-02" db="EMBL/GenBank/DDBJ databases">
        <authorList>
            <person name="Chen Y."/>
            <person name="Shah S."/>
            <person name="Dougan E. K."/>
            <person name="Thang M."/>
            <person name="Chan C."/>
        </authorList>
    </citation>
    <scope>NUCLEOTIDE SEQUENCE [LARGE SCALE GENOMIC DNA]</scope>
</reference>
<name>A0ABP0QQ46_9DINO</name>
<dbReference type="EMBL" id="CAXAMN010024840">
    <property type="protein sequence ID" value="CAK9090408.1"/>
    <property type="molecule type" value="Genomic_DNA"/>
</dbReference>
<protein>
    <submittedName>
        <fullName evidence="1">Uncharacterized protein</fullName>
    </submittedName>
</protein>
<comment type="caution">
    <text evidence="1">The sequence shown here is derived from an EMBL/GenBank/DDBJ whole genome shotgun (WGS) entry which is preliminary data.</text>
</comment>
<evidence type="ECO:0000313" key="2">
    <source>
        <dbReference type="Proteomes" id="UP001642484"/>
    </source>
</evidence>
<accession>A0ABP0QQ46</accession>
<evidence type="ECO:0000313" key="1">
    <source>
        <dbReference type="EMBL" id="CAK9090408.1"/>
    </source>
</evidence>
<keyword evidence="2" id="KW-1185">Reference proteome</keyword>